<protein>
    <recommendedName>
        <fullName evidence="3">Lipoprotein</fullName>
    </recommendedName>
</protein>
<dbReference type="EMBL" id="CP096203">
    <property type="protein sequence ID" value="UPQ75747.1"/>
    <property type="molecule type" value="Genomic_DNA"/>
</dbReference>
<evidence type="ECO:0008006" key="3">
    <source>
        <dbReference type="Google" id="ProtNLM"/>
    </source>
</evidence>
<evidence type="ECO:0000313" key="1">
    <source>
        <dbReference type="EMBL" id="UPQ75747.1"/>
    </source>
</evidence>
<organism evidence="1 2">
    <name type="scientific">Chryseobacterium nepalense</name>
    <dbReference type="NCBI Taxonomy" id="1854498"/>
    <lineage>
        <taxon>Bacteria</taxon>
        <taxon>Pseudomonadati</taxon>
        <taxon>Bacteroidota</taxon>
        <taxon>Flavobacteriia</taxon>
        <taxon>Flavobacteriales</taxon>
        <taxon>Weeksellaceae</taxon>
        <taxon>Chryseobacterium group</taxon>
        <taxon>Chryseobacterium</taxon>
    </lineage>
</organism>
<keyword evidence="2" id="KW-1185">Reference proteome</keyword>
<sequence length="72" mass="7865">MKKFILLVAVSGTFIMCKKREAATSQLENTISSADSTIADASEKIITINDQANAALDSANVKIKEFETLKMR</sequence>
<gene>
    <name evidence="1" type="ORF">M0D58_17070</name>
</gene>
<accession>A0ABY4K4T2</accession>
<dbReference type="Proteomes" id="UP000830552">
    <property type="component" value="Chromosome"/>
</dbReference>
<reference evidence="1" key="1">
    <citation type="submission" date="2022-04" db="EMBL/GenBank/DDBJ databases">
        <title>Evolutionary, genomic, and biogeographic characterization of Chryseobacterium nepalense represented by a plastic-degrading bacterium AC3.</title>
        <authorList>
            <person name="Yin Z."/>
            <person name="Liu X."/>
            <person name="Wang D."/>
            <person name="Xie Z."/>
        </authorList>
    </citation>
    <scope>NUCLEOTIDE SEQUENCE</scope>
    <source>
        <strain evidence="1">AC3</strain>
    </source>
</reference>
<proteinExistence type="predicted"/>
<dbReference type="RefSeq" id="WP_248391968.1">
    <property type="nucleotide sequence ID" value="NZ_CP096203.1"/>
</dbReference>
<name>A0ABY4K4T2_9FLAO</name>
<evidence type="ECO:0000313" key="2">
    <source>
        <dbReference type="Proteomes" id="UP000830552"/>
    </source>
</evidence>